<keyword evidence="1" id="KW-1133">Transmembrane helix</keyword>
<dbReference type="EMBL" id="AYLP01000568">
    <property type="protein sequence ID" value="ESS57724.1"/>
    <property type="molecule type" value="Genomic_DNA"/>
</dbReference>
<feature type="transmembrane region" description="Helical" evidence="1">
    <location>
        <begin position="36"/>
        <end position="57"/>
    </location>
</feature>
<organism evidence="2 3">
    <name type="scientific">Trypanosoma cruzi Dm28c</name>
    <dbReference type="NCBI Taxonomy" id="1416333"/>
    <lineage>
        <taxon>Eukaryota</taxon>
        <taxon>Discoba</taxon>
        <taxon>Euglenozoa</taxon>
        <taxon>Kinetoplastea</taxon>
        <taxon>Metakinetoplastina</taxon>
        <taxon>Trypanosomatida</taxon>
        <taxon>Trypanosomatidae</taxon>
        <taxon>Trypanosoma</taxon>
        <taxon>Schizotrypanum</taxon>
    </lineage>
</organism>
<dbReference type="VEuPathDB" id="TriTrypDB:TCDM_12410"/>
<evidence type="ECO:0000313" key="3">
    <source>
        <dbReference type="Proteomes" id="UP000017861"/>
    </source>
</evidence>
<accession>V5AR70</accession>
<feature type="transmembrane region" description="Helical" evidence="1">
    <location>
        <begin position="7"/>
        <end position="30"/>
    </location>
</feature>
<keyword evidence="1" id="KW-0472">Membrane</keyword>
<comment type="caution">
    <text evidence="2">The sequence shown here is derived from an EMBL/GenBank/DDBJ whole genome shotgun (WGS) entry which is preliminary data.</text>
</comment>
<gene>
    <name evidence="2" type="ORF">TCDM_12410</name>
</gene>
<evidence type="ECO:0000313" key="2">
    <source>
        <dbReference type="EMBL" id="ESS57724.1"/>
    </source>
</evidence>
<protein>
    <submittedName>
        <fullName evidence="2">Putative mucin-associated surface protein (MASP)</fullName>
    </submittedName>
</protein>
<reference evidence="2 3" key="1">
    <citation type="journal article" date="2014" name="Genome Announc.">
        <title>Trypanosoma cruzi Clone Dm28c Draft Genome Sequence.</title>
        <authorList>
            <person name="Grisard E.C."/>
            <person name="Teixeira S.M."/>
            <person name="de Almeida L.G."/>
            <person name="Stoco P.H."/>
            <person name="Gerber A.L."/>
            <person name="Talavera-Lopez C."/>
            <person name="Lima O.C."/>
            <person name="Andersson B."/>
            <person name="de Vasconcelos A.T."/>
        </authorList>
    </citation>
    <scope>NUCLEOTIDE SEQUENCE [LARGE SCALE GENOMIC DNA]</scope>
    <source>
        <strain evidence="2 3">Dm28c</strain>
    </source>
</reference>
<dbReference type="AlphaFoldDB" id="V5AR70"/>
<dbReference type="Proteomes" id="UP000017861">
    <property type="component" value="Unassembled WGS sequence"/>
</dbReference>
<proteinExistence type="predicted"/>
<name>V5AR70_TRYCR</name>
<evidence type="ECO:0000256" key="1">
    <source>
        <dbReference type="SAM" id="Phobius"/>
    </source>
</evidence>
<keyword evidence="1" id="KW-0812">Transmembrane</keyword>
<feature type="transmembrane region" description="Helical" evidence="1">
    <location>
        <begin position="62"/>
        <end position="82"/>
    </location>
</feature>
<sequence>MRVGVIWCSSLFCFCVFAVLLHCCSIPFVLFCLFEYFFLLNFGRVLCIFCSFIALIFPMKCVLLQPVFFTVLFLSFSFHSALTCC</sequence>